<feature type="compositionally biased region" description="Basic and acidic residues" evidence="5">
    <location>
        <begin position="514"/>
        <end position="524"/>
    </location>
</feature>
<reference evidence="7 8" key="1">
    <citation type="journal article" date="2009" name="Science">
        <title>Green evolution and dynamic adaptations revealed by genomes of the marine picoeukaryotes Micromonas.</title>
        <authorList>
            <person name="Worden A.Z."/>
            <person name="Lee J.H."/>
            <person name="Mock T."/>
            <person name="Rouze P."/>
            <person name="Simmons M.P."/>
            <person name="Aerts A.L."/>
            <person name="Allen A.E."/>
            <person name="Cuvelier M.L."/>
            <person name="Derelle E."/>
            <person name="Everett M.V."/>
            <person name="Foulon E."/>
            <person name="Grimwood J."/>
            <person name="Gundlach H."/>
            <person name="Henrissat B."/>
            <person name="Napoli C."/>
            <person name="McDonald S.M."/>
            <person name="Parker M.S."/>
            <person name="Rombauts S."/>
            <person name="Salamov A."/>
            <person name="Von Dassow P."/>
            <person name="Badger J.H."/>
            <person name="Coutinho P.M."/>
            <person name="Demir E."/>
            <person name="Dubchak I."/>
            <person name="Gentemann C."/>
            <person name="Eikrem W."/>
            <person name="Gready J.E."/>
            <person name="John U."/>
            <person name="Lanier W."/>
            <person name="Lindquist E.A."/>
            <person name="Lucas S."/>
            <person name="Mayer K.F."/>
            <person name="Moreau H."/>
            <person name="Not F."/>
            <person name="Otillar R."/>
            <person name="Panaud O."/>
            <person name="Pangilinan J."/>
            <person name="Paulsen I."/>
            <person name="Piegu B."/>
            <person name="Poliakov A."/>
            <person name="Robbens S."/>
            <person name="Schmutz J."/>
            <person name="Toulza E."/>
            <person name="Wyss T."/>
            <person name="Zelensky A."/>
            <person name="Zhou K."/>
            <person name="Armbrust E.V."/>
            <person name="Bhattacharya D."/>
            <person name="Goodenough U.W."/>
            <person name="Van de Peer Y."/>
            <person name="Grigoriev I.V."/>
        </authorList>
    </citation>
    <scope>NUCLEOTIDE SEQUENCE [LARGE SCALE GENOMIC DNA]</scope>
    <source>
        <strain evidence="8">RCC299 / NOUM17</strain>
    </source>
</reference>
<gene>
    <name evidence="7" type="ORF">MICPUN_59195</name>
</gene>
<feature type="region of interest" description="Disordered" evidence="5">
    <location>
        <begin position="481"/>
        <end position="524"/>
    </location>
</feature>
<dbReference type="FunCoup" id="C1E7Z8">
    <property type="interactions" value="87"/>
</dbReference>
<dbReference type="SMART" id="SM00184">
    <property type="entry name" value="RING"/>
    <property type="match status" value="2"/>
</dbReference>
<dbReference type="GO" id="GO:0061630">
    <property type="term" value="F:ubiquitin protein ligase activity"/>
    <property type="evidence" value="ECO:0007669"/>
    <property type="project" value="TreeGrafter"/>
</dbReference>
<keyword evidence="3" id="KW-0862">Zinc</keyword>
<dbReference type="GO" id="GO:0008270">
    <property type="term" value="F:zinc ion binding"/>
    <property type="evidence" value="ECO:0007669"/>
    <property type="project" value="UniProtKB-KW"/>
</dbReference>
<dbReference type="InterPro" id="IPR001841">
    <property type="entry name" value="Znf_RING"/>
</dbReference>
<keyword evidence="1" id="KW-0479">Metal-binding</keyword>
<dbReference type="EMBL" id="CP001327">
    <property type="protein sequence ID" value="ACO64423.1"/>
    <property type="molecule type" value="Genomic_DNA"/>
</dbReference>
<name>C1E7Z8_MICCC</name>
<dbReference type="STRING" id="296587.C1E7Z8"/>
<proteinExistence type="predicted"/>
<evidence type="ECO:0000313" key="7">
    <source>
        <dbReference type="EMBL" id="ACO64423.1"/>
    </source>
</evidence>
<dbReference type="GO" id="GO:0043161">
    <property type="term" value="P:proteasome-mediated ubiquitin-dependent protein catabolic process"/>
    <property type="evidence" value="ECO:0007669"/>
    <property type="project" value="TreeGrafter"/>
</dbReference>
<evidence type="ECO:0000259" key="6">
    <source>
        <dbReference type="PROSITE" id="PS50089"/>
    </source>
</evidence>
<evidence type="ECO:0000256" key="4">
    <source>
        <dbReference type="PROSITE-ProRule" id="PRU00175"/>
    </source>
</evidence>
<sequence length="524" mass="58274">MSQASAPSIDDWRCPVCLEMLCKPVVGACGHVFCFWCEHKSMDVFDKSSCPTCRMPFSNLPAVCEALHFHLGRTYPKEYARRLRECHEEEKKTGNFSPNPTPVFLFDFSKVNELLSRGLQNRGSEKRLFDFLEAQEPMTEPDMNGIFECTPGMEDVETHVLWEPVVLNCGHAVCKSCASSTLTFGPGSTSLCPCGDCRMRVVGDKMPAVCKLMQRVIEASPIAERVRREAALREEAAWVNAETELAEEEEEEEDHDGEEEEDHDGEEEEDHDGEEEGEEANPLPGAVPEGGEADVDVDDLRPNPETFVHVAVGCDACGVYPIKGRRFKCIDCPERMGFDLCGACHGLVEARFVERGPRLGAIEGRFNQQHRPGHRMREVHPVPNFFHILQQRHPDLNPRQIMNFIEEQILAQQEGGDGDPITNAADNIVAEILDNLEPNVDGAVAAEEGTAGGNIMEAGLEGGPVEDVVRADAEAEELLTRQLFGDEDEEEEEEEEEGDVEVEYLSEEDEELAADARRRGLDAS</sequence>
<dbReference type="OMA" id="HSADHEV"/>
<dbReference type="InterPro" id="IPR043145">
    <property type="entry name" value="Znf_ZZ_sf"/>
</dbReference>
<dbReference type="InterPro" id="IPR013083">
    <property type="entry name" value="Znf_RING/FYVE/PHD"/>
</dbReference>
<dbReference type="OrthoDB" id="6270329at2759"/>
<dbReference type="FunFam" id="3.30.40.10:FF:000489">
    <property type="entry name" value="E3 ubiquitin-protein ligase PRT1"/>
    <property type="match status" value="1"/>
</dbReference>
<accession>C1E7Z8</accession>
<dbReference type="PANTHER" id="PTHR15898:SF13">
    <property type="entry name" value="BIFUNCTIONAL APOPTOSIS REGULATOR"/>
    <property type="match status" value="1"/>
</dbReference>
<evidence type="ECO:0000313" key="8">
    <source>
        <dbReference type="Proteomes" id="UP000002009"/>
    </source>
</evidence>
<dbReference type="eggNOG" id="KOG4159">
    <property type="taxonomic scope" value="Eukaryota"/>
</dbReference>
<feature type="region of interest" description="Disordered" evidence="5">
    <location>
        <begin position="238"/>
        <end position="301"/>
    </location>
</feature>
<keyword evidence="2 4" id="KW-0863">Zinc-finger</keyword>
<dbReference type="RefSeq" id="XP_002503165.1">
    <property type="nucleotide sequence ID" value="XM_002503119.1"/>
</dbReference>
<evidence type="ECO:0000256" key="3">
    <source>
        <dbReference type="ARBA" id="ARBA00022833"/>
    </source>
</evidence>
<dbReference type="PANTHER" id="PTHR15898">
    <property type="entry name" value="BIFUNCTIONAL APOPTOSIS REGULATOR"/>
    <property type="match status" value="1"/>
</dbReference>
<dbReference type="eggNOG" id="KOG4582">
    <property type="taxonomic scope" value="Eukaryota"/>
</dbReference>
<dbReference type="Proteomes" id="UP000002009">
    <property type="component" value="Chromosome 6"/>
</dbReference>
<organism evidence="7 8">
    <name type="scientific">Micromonas commoda (strain RCC299 / NOUM17 / CCMP2709)</name>
    <name type="common">Picoplanktonic green alga</name>
    <dbReference type="NCBI Taxonomy" id="296587"/>
    <lineage>
        <taxon>Eukaryota</taxon>
        <taxon>Viridiplantae</taxon>
        <taxon>Chlorophyta</taxon>
        <taxon>Mamiellophyceae</taxon>
        <taxon>Mamiellales</taxon>
        <taxon>Mamiellaceae</taxon>
        <taxon>Micromonas</taxon>
    </lineage>
</organism>
<dbReference type="Gene3D" id="3.30.40.10">
    <property type="entry name" value="Zinc/RING finger domain, C3HC4 (zinc finger)"/>
    <property type="match status" value="2"/>
</dbReference>
<dbReference type="Gene3D" id="3.30.60.90">
    <property type="match status" value="1"/>
</dbReference>
<dbReference type="Pfam" id="PF13923">
    <property type="entry name" value="zf-C3HC4_2"/>
    <property type="match status" value="1"/>
</dbReference>
<dbReference type="SUPFAM" id="SSF57850">
    <property type="entry name" value="RING/U-box"/>
    <property type="match status" value="3"/>
</dbReference>
<protein>
    <recommendedName>
        <fullName evidence="6">RING-type domain-containing protein</fullName>
    </recommendedName>
</protein>
<evidence type="ECO:0000256" key="5">
    <source>
        <dbReference type="SAM" id="MobiDB-lite"/>
    </source>
</evidence>
<feature type="compositionally biased region" description="Acidic residues" evidence="5">
    <location>
        <begin position="485"/>
        <end position="513"/>
    </location>
</feature>
<dbReference type="InterPro" id="IPR017907">
    <property type="entry name" value="Znf_RING_CS"/>
</dbReference>
<dbReference type="InParanoid" id="C1E7Z8"/>
<feature type="compositionally biased region" description="Acidic residues" evidence="5">
    <location>
        <begin position="244"/>
        <end position="279"/>
    </location>
</feature>
<evidence type="ECO:0000256" key="2">
    <source>
        <dbReference type="ARBA" id="ARBA00022771"/>
    </source>
</evidence>
<dbReference type="GeneID" id="8244097"/>
<evidence type="ECO:0000256" key="1">
    <source>
        <dbReference type="ARBA" id="ARBA00022723"/>
    </source>
</evidence>
<feature type="domain" description="RING-type" evidence="6">
    <location>
        <begin position="14"/>
        <end position="54"/>
    </location>
</feature>
<keyword evidence="8" id="KW-1185">Reference proteome</keyword>
<dbReference type="PROSITE" id="PS00518">
    <property type="entry name" value="ZF_RING_1"/>
    <property type="match status" value="1"/>
</dbReference>
<dbReference type="AlphaFoldDB" id="C1E7Z8"/>
<dbReference type="KEGG" id="mis:MICPUN_59195"/>
<dbReference type="PROSITE" id="PS50089">
    <property type="entry name" value="ZF_RING_2"/>
    <property type="match status" value="1"/>
</dbReference>